<protein>
    <submittedName>
        <fullName evidence="1">Uncharacterized protein</fullName>
    </submittedName>
</protein>
<dbReference type="EMBL" id="QZCG01000006">
    <property type="protein sequence ID" value="RJE85461.1"/>
    <property type="molecule type" value="Genomic_DNA"/>
</dbReference>
<name>A0A418SX21_9RHOB</name>
<reference evidence="2" key="1">
    <citation type="submission" date="2018-09" db="EMBL/GenBank/DDBJ databases">
        <title>Acidovorax cavernicola nov. sp. isolated from Gruta de las Maravillas (Aracena, Spain).</title>
        <authorList>
            <person name="Jurado V."/>
            <person name="Gutierrez-Patricio S."/>
            <person name="Gonzalez-Pimentel J.L."/>
            <person name="Miller A.Z."/>
            <person name="Laiz L."/>
            <person name="Saiz-Jimenez C."/>
        </authorList>
    </citation>
    <scope>NUCLEOTIDE SEQUENCE [LARGE SCALE GENOMIC DNA]</scope>
    <source>
        <strain evidence="2">1011MAR3C25</strain>
    </source>
</reference>
<evidence type="ECO:0000313" key="1">
    <source>
        <dbReference type="EMBL" id="RJE85461.1"/>
    </source>
</evidence>
<proteinExistence type="predicted"/>
<dbReference type="AlphaFoldDB" id="A0A418SX21"/>
<gene>
    <name evidence="1" type="ORF">D3P04_10690</name>
</gene>
<sequence length="188" mass="21094">MHSAYYRDDQVDWQTRQDLAATFTIRNFDFTWEHLFRFPIIGPFLRDNLPWCENVYDGTVPIADMRANETPIVALSEIFKGQAAKLYRGEELDTYPHSTEEILFALTVSDLTLEAPEPKGRGRPPGTGYDDTDSPVVQRALALKNAGEIVSKAVRKAINEADVLPGQSSDAIEKRIRGKVDRALKAAI</sequence>
<comment type="caution">
    <text evidence="1">The sequence shown here is derived from an EMBL/GenBank/DDBJ whole genome shotgun (WGS) entry which is preliminary data.</text>
</comment>
<dbReference type="Proteomes" id="UP000284202">
    <property type="component" value="Unassembled WGS sequence"/>
</dbReference>
<organism evidence="1 2">
    <name type="scientific">Paracoccus onubensis</name>
    <dbReference type="NCBI Taxonomy" id="1675788"/>
    <lineage>
        <taxon>Bacteria</taxon>
        <taxon>Pseudomonadati</taxon>
        <taxon>Pseudomonadota</taxon>
        <taxon>Alphaproteobacteria</taxon>
        <taxon>Rhodobacterales</taxon>
        <taxon>Paracoccaceae</taxon>
        <taxon>Paracoccus</taxon>
    </lineage>
</organism>
<accession>A0A418SX21</accession>
<keyword evidence="2" id="KW-1185">Reference proteome</keyword>
<evidence type="ECO:0000313" key="2">
    <source>
        <dbReference type="Proteomes" id="UP000284202"/>
    </source>
</evidence>